<dbReference type="PANTHER" id="PTHR12631">
    <property type="entry name" value="ALPHA-L-IDURONIDASE"/>
    <property type="match status" value="1"/>
</dbReference>
<gene>
    <name evidence="6" type="ORF">J2736_005878</name>
</gene>
<dbReference type="InterPro" id="IPR051923">
    <property type="entry name" value="Glycosyl_Hydrolase_39"/>
</dbReference>
<evidence type="ECO:0000259" key="5">
    <source>
        <dbReference type="PROSITE" id="PS50853"/>
    </source>
</evidence>
<keyword evidence="3" id="KW-0326">Glycosidase</keyword>
<feature type="signal peptide" evidence="4">
    <location>
        <begin position="1"/>
        <end position="27"/>
    </location>
</feature>
<dbReference type="Gene3D" id="2.60.120.260">
    <property type="entry name" value="Galactose-binding domain-like"/>
    <property type="match status" value="3"/>
</dbReference>
<evidence type="ECO:0000256" key="1">
    <source>
        <dbReference type="ARBA" id="ARBA00008875"/>
    </source>
</evidence>
<dbReference type="CDD" id="cd00063">
    <property type="entry name" value="FN3"/>
    <property type="match status" value="3"/>
</dbReference>
<keyword evidence="4" id="KW-0732">Signal</keyword>
<dbReference type="InterPro" id="IPR036116">
    <property type="entry name" value="FN3_sf"/>
</dbReference>
<dbReference type="InterPro" id="IPR013783">
    <property type="entry name" value="Ig-like_fold"/>
</dbReference>
<dbReference type="Proteomes" id="UP001267290">
    <property type="component" value="Unassembled WGS sequence"/>
</dbReference>
<dbReference type="InterPro" id="IPR049166">
    <property type="entry name" value="GH39_cat"/>
</dbReference>
<dbReference type="InterPro" id="IPR003961">
    <property type="entry name" value="FN3_dom"/>
</dbReference>
<proteinExistence type="inferred from homology"/>
<keyword evidence="7" id="KW-1185">Reference proteome</keyword>
<name>A0ABU1P4K6_9BACL</name>
<feature type="domain" description="Fibronectin type-III" evidence="5">
    <location>
        <begin position="205"/>
        <end position="290"/>
    </location>
</feature>
<accession>A0ABU1P4K6</accession>
<dbReference type="Pfam" id="PF00041">
    <property type="entry name" value="fn3"/>
    <property type="match status" value="3"/>
</dbReference>
<sequence>MRKTVVWLLLCTMLVAMFPTMSARVQAASFINVVNPGFEETTMNQSKLIPTNWTTGLWNRTTPVDTSVTTAVYNNGAKSLSISATDAGAAGWVSKAIPVDSSPQTIKTTVKVKKSGDYAGNNPWVFISYGNSGSFLGITSSNMTTVSSTDWTEITLTVNSNQFPVGTNMLWLNLATSKAGTVSNAGTLYYDDVTMELLDTVAPTAPTNLAITSQTATSANLTWNASTDNVGVQGYDVYNGTTLIGSTTGLSYTVSALNSGASYTFTVKAKDTAGNLSVASNAVSLTTPIELSIANPGFEITTPSGNKLVPVNWNSNLWSRTTPVDTGVTMLEANSGTNALYINAVDAGAAGWVSKTMTIDNNMQIKATVKVKKSADYVGNDAWVFFSYAKNGSFLGTMVAPSVALSSSEWREISVTLNTATLPAGTNNLQLNLATLRGGSASQQGTLYYDDAAIELIPDTAAPSAPTNLHAVGQTAGSVDLAWNASTDNIGVTGYNIYEDTVLVGTVTGLTFTASGLIATNSYTFTVKAVDAAGNISPASQAFVTNDTQPPTAPTNLTASDIKMKSVTLTWNPSTDNGGVTGYEINDGTKLVATVTGVTYTVTGLEAYSGYAFTVKARDGSGNPSPASNVANVITSSYYDLANPGFEETKTSGTKLVPVSWNTSYWSGASGVDMGSTSATVNSGTSAVYINATSTGAAGFSSKILPIDSGMQTIKFSVKAKKSGDYAGNGAWVFISYFKDGTFLKIDEANTPTLSSTVWTDISFTLDNSQFPAGTNQIQLNVATTKSTSGTYAGTLYYDDASMQSVEYFPLKAEAYANWWRIGQNVVFKGIQDQLPTSVQTLTGTVYDTDNQVVGQATVDRVTLLTTGWSWTPSHEGYYEIAFDYTKQGITGTFPLQQSYRIMSSPKRTAAEFVRNRTSVAVVESQSISKADRNPLFGFSNGFSDLRAVELADLIGFDFARIHTIPWGGQFNDTNMAIEPSRGVFKWEMLDAHVNKLQSTGMDIIGNIVFTPQWASSHPEDTYVYIGVPGYAAYAPTDMNDFANFLRALVARYGDRITKWEVWNEPHLKDRSIFWQDTPEKFVELLRTGYETIKSVQPNSEIWIGGMGGHRYLPFYNELLRLGGANYYDKLALHGKLPDPKEYQAYDQRYNVPSKPWVSSESHAGLVNASETTTIQPEPVLARKMLYDYMYQMKNGVEQIAYFDMVNNIEIENIPFANAEGWTMESSGLFRKKPKLEPRLGSVVMHRFIETLGNDIVYKGEYALSGNQKAVYFESEGSPILVVWSEDANAGAIAPALASAFTSNTVVRDWIGGTEAAAPTLQVKPNKMYYIRNVNAAYLAGLTSTQDVLLSDYERAEQNTNIPIAAGSKSNLFDRTTGALSSDIHWITENWEFKSLTPEQPAGFAARAAVGAANDGLDLVIEVTDASFVPNNSYGNYYIGDSIQFGLDTSGVGMVGAQVEFQAALTANGPVIYKGTVPYIGGDLPSNWTPAGQFVQHGSMLVDSSQSGKKTYKVHIAWSELYPYNLDTTKPIFVSLLVNNNNGNGRLGYLEWASGIGGTKNVSQYGKIVLQDSAPEVDPDAVSVQLKDSNGNAISGGVVSYYDGGWKEFGVTNAAGIVSKSLPDKAYTFAMTYEGTYTEKVQNTGTDPVVAFQTVNVKLQLKDSLGNPLTSGAASYYAGSWRTFGNIAGGEVRKELLPGSYTFAMTYEGTYKESVQNVGTDPVVAFQTVNVNVQLKDSLGSPLDGGSASYYAGSWRTFGSTVGGEIHKELLPGVYTFGMSYGGVYKETVANTSSNLAVNFQM</sequence>
<feature type="chain" id="PRO_5045881932" evidence="4">
    <location>
        <begin position="28"/>
        <end position="1802"/>
    </location>
</feature>
<dbReference type="RefSeq" id="WP_310502064.1">
    <property type="nucleotide sequence ID" value="NZ_JAVDSB010000018.1"/>
</dbReference>
<feature type="domain" description="Fibronectin type-III" evidence="5">
    <location>
        <begin position="553"/>
        <end position="638"/>
    </location>
</feature>
<comment type="caution">
    <text evidence="6">The sequence shown here is derived from an EMBL/GenBank/DDBJ whole genome shotgun (WGS) entry which is preliminary data.</text>
</comment>
<dbReference type="PANTHER" id="PTHR12631:SF10">
    <property type="entry name" value="BETA-XYLOSIDASE-LIKE PROTEIN-RELATED"/>
    <property type="match status" value="1"/>
</dbReference>
<keyword evidence="2" id="KW-0378">Hydrolase</keyword>
<dbReference type="Pfam" id="PF01229">
    <property type="entry name" value="Glyco_hydro_39"/>
    <property type="match status" value="1"/>
</dbReference>
<evidence type="ECO:0000256" key="3">
    <source>
        <dbReference type="ARBA" id="ARBA00023295"/>
    </source>
</evidence>
<protein>
    <submittedName>
        <fullName evidence="6">Chitodextrinase</fullName>
    </submittedName>
</protein>
<evidence type="ECO:0000256" key="2">
    <source>
        <dbReference type="ARBA" id="ARBA00022801"/>
    </source>
</evidence>
<comment type="similarity">
    <text evidence="1">Belongs to the glycosyl hydrolase 39 family.</text>
</comment>
<evidence type="ECO:0000313" key="7">
    <source>
        <dbReference type="Proteomes" id="UP001267290"/>
    </source>
</evidence>
<dbReference type="SUPFAM" id="SSF49265">
    <property type="entry name" value="Fibronectin type III"/>
    <property type="match status" value="2"/>
</dbReference>
<evidence type="ECO:0000256" key="4">
    <source>
        <dbReference type="SAM" id="SignalP"/>
    </source>
</evidence>
<dbReference type="Gene3D" id="3.20.20.80">
    <property type="entry name" value="Glycosidases"/>
    <property type="match status" value="1"/>
</dbReference>
<dbReference type="PROSITE" id="PS50853">
    <property type="entry name" value="FN3"/>
    <property type="match status" value="3"/>
</dbReference>
<dbReference type="SMART" id="SM00060">
    <property type="entry name" value="FN3"/>
    <property type="match status" value="3"/>
</dbReference>
<organism evidence="6 7">
    <name type="scientific">Paenibacillus qinlingensis</name>
    <dbReference type="NCBI Taxonomy" id="1837343"/>
    <lineage>
        <taxon>Bacteria</taxon>
        <taxon>Bacillati</taxon>
        <taxon>Bacillota</taxon>
        <taxon>Bacilli</taxon>
        <taxon>Bacillales</taxon>
        <taxon>Paenibacillaceae</taxon>
        <taxon>Paenibacillus</taxon>
    </lineage>
</organism>
<dbReference type="EMBL" id="JAVDSB010000018">
    <property type="protein sequence ID" value="MDR6554648.1"/>
    <property type="molecule type" value="Genomic_DNA"/>
</dbReference>
<dbReference type="Gene3D" id="2.60.40.10">
    <property type="entry name" value="Immunoglobulins"/>
    <property type="match status" value="5"/>
</dbReference>
<dbReference type="SUPFAM" id="SSF51445">
    <property type="entry name" value="(Trans)glycosidases"/>
    <property type="match status" value="1"/>
</dbReference>
<dbReference type="InterPro" id="IPR038179">
    <property type="entry name" value="NigD-like_N_sf"/>
</dbReference>
<reference evidence="6 7" key="1">
    <citation type="submission" date="2023-07" db="EMBL/GenBank/DDBJ databases">
        <title>Sorghum-associated microbial communities from plants grown in Nebraska, USA.</title>
        <authorList>
            <person name="Schachtman D."/>
        </authorList>
    </citation>
    <scope>NUCLEOTIDE SEQUENCE [LARGE SCALE GENOMIC DNA]</scope>
    <source>
        <strain evidence="6 7">CC258</strain>
    </source>
</reference>
<dbReference type="Gene3D" id="2.40.50.500">
    <property type="entry name" value="NigD-like N-terminal OB domain"/>
    <property type="match status" value="1"/>
</dbReference>
<dbReference type="InterPro" id="IPR017853">
    <property type="entry name" value="GH"/>
</dbReference>
<evidence type="ECO:0000313" key="6">
    <source>
        <dbReference type="EMBL" id="MDR6554648.1"/>
    </source>
</evidence>
<feature type="domain" description="Fibronectin type-III" evidence="5">
    <location>
        <begin position="465"/>
        <end position="551"/>
    </location>
</feature>